<evidence type="ECO:0000313" key="12">
    <source>
        <dbReference type="EMBL" id="CAF3565084.1"/>
    </source>
</evidence>
<dbReference type="InterPro" id="IPR036812">
    <property type="entry name" value="NAD(P)_OxRdtase_dom_sf"/>
</dbReference>
<dbReference type="Proteomes" id="UP000663889">
    <property type="component" value="Unassembled WGS sequence"/>
</dbReference>
<dbReference type="InterPro" id="IPR018170">
    <property type="entry name" value="Aldo/ket_reductase_CS"/>
</dbReference>
<comment type="similarity">
    <text evidence="1">Belongs to the aldo/keto reductase family.</text>
</comment>
<dbReference type="OrthoDB" id="416253at2759"/>
<feature type="active site" description="Proton donor" evidence="4">
    <location>
        <position position="60"/>
    </location>
</feature>
<proteinExistence type="inferred from homology"/>
<evidence type="ECO:0000313" key="10">
    <source>
        <dbReference type="EMBL" id="CAF0891480.1"/>
    </source>
</evidence>
<keyword evidence="3" id="KW-0560">Oxidoreductase</keyword>
<dbReference type="Proteomes" id="UP000663823">
    <property type="component" value="Unassembled WGS sequence"/>
</dbReference>
<evidence type="ECO:0000256" key="6">
    <source>
        <dbReference type="PIRSR" id="PIRSR000097-3"/>
    </source>
</evidence>
<evidence type="ECO:0000313" key="16">
    <source>
        <dbReference type="Proteomes" id="UP000663882"/>
    </source>
</evidence>
<dbReference type="PANTHER" id="PTHR11732">
    <property type="entry name" value="ALDO/KETO REDUCTASE"/>
    <property type="match status" value="1"/>
</dbReference>
<evidence type="ECO:0000313" key="8">
    <source>
        <dbReference type="EMBL" id="CAF0855000.1"/>
    </source>
</evidence>
<dbReference type="EMBL" id="CAJOBE010000947">
    <property type="protein sequence ID" value="CAF3701439.1"/>
    <property type="molecule type" value="Genomic_DNA"/>
</dbReference>
<dbReference type="FunFam" id="3.20.20.100:FF:000006">
    <property type="entry name" value="Aldo-keto reductase family 1 member A1"/>
    <property type="match status" value="1"/>
</dbReference>
<dbReference type="SUPFAM" id="SSF51430">
    <property type="entry name" value="NAD(P)-linked oxidoreductase"/>
    <property type="match status" value="1"/>
</dbReference>
<dbReference type="EMBL" id="CAJNOO010000209">
    <property type="protein sequence ID" value="CAF0857917.1"/>
    <property type="molecule type" value="Genomic_DNA"/>
</dbReference>
<protein>
    <recommendedName>
        <fullName evidence="7">NADP-dependent oxidoreductase domain-containing protein</fullName>
    </recommendedName>
</protein>
<dbReference type="Proteomes" id="UP000663870">
    <property type="component" value="Unassembled WGS sequence"/>
</dbReference>
<dbReference type="EMBL" id="CAJOAX010000317">
    <property type="protein sequence ID" value="CAF3565084.1"/>
    <property type="molecule type" value="Genomic_DNA"/>
</dbReference>
<evidence type="ECO:0000256" key="3">
    <source>
        <dbReference type="ARBA" id="ARBA00023002"/>
    </source>
</evidence>
<evidence type="ECO:0000313" key="14">
    <source>
        <dbReference type="EMBL" id="CAF3701439.1"/>
    </source>
</evidence>
<dbReference type="PIRSF" id="PIRSF000097">
    <property type="entry name" value="AKR"/>
    <property type="match status" value="1"/>
</dbReference>
<gene>
    <name evidence="14" type="ORF">FNK824_LOCUS9190</name>
    <name evidence="13" type="ORF">JBS370_LOCUS5301</name>
    <name evidence="8" type="ORF">JXQ802_LOCUS6887</name>
    <name evidence="12" type="ORF">OTI717_LOCUS5007</name>
    <name evidence="9" type="ORF">RFH988_LOCUS6807</name>
    <name evidence="10" type="ORF">SEV965_LOCUS5157</name>
    <name evidence="11" type="ORF">ZHD862_LOCUS10451</name>
</gene>
<dbReference type="EMBL" id="CAJNOU010000155">
    <property type="protein sequence ID" value="CAF0891480.1"/>
    <property type="molecule type" value="Genomic_DNA"/>
</dbReference>
<dbReference type="Gene3D" id="3.20.20.100">
    <property type="entry name" value="NADP-dependent oxidoreductase domain"/>
    <property type="match status" value="1"/>
</dbReference>
<comment type="caution">
    <text evidence="9">The sequence shown here is derived from an EMBL/GenBank/DDBJ whole genome shotgun (WGS) entry which is preliminary data.</text>
</comment>
<dbReference type="Proteomes" id="UP000663864">
    <property type="component" value="Unassembled WGS sequence"/>
</dbReference>
<evidence type="ECO:0000256" key="1">
    <source>
        <dbReference type="ARBA" id="ARBA00007905"/>
    </source>
</evidence>
<dbReference type="Proteomes" id="UP000663882">
    <property type="component" value="Unassembled WGS sequence"/>
</dbReference>
<evidence type="ECO:0000256" key="5">
    <source>
        <dbReference type="PIRSR" id="PIRSR000097-2"/>
    </source>
</evidence>
<evidence type="ECO:0000256" key="2">
    <source>
        <dbReference type="ARBA" id="ARBA00022857"/>
    </source>
</evidence>
<dbReference type="AlphaFoldDB" id="A0A813WPI3"/>
<dbReference type="Proteomes" id="UP000663836">
    <property type="component" value="Unassembled WGS sequence"/>
</dbReference>
<evidence type="ECO:0000259" key="7">
    <source>
        <dbReference type="Pfam" id="PF00248"/>
    </source>
</evidence>
<name>A0A813WPI3_9BILA</name>
<dbReference type="EMBL" id="CAJOBD010000271">
    <property type="protein sequence ID" value="CAF3631308.1"/>
    <property type="molecule type" value="Genomic_DNA"/>
</dbReference>
<organism evidence="9 16">
    <name type="scientific">Rotaria sordida</name>
    <dbReference type="NCBI Taxonomy" id="392033"/>
    <lineage>
        <taxon>Eukaryota</taxon>
        <taxon>Metazoa</taxon>
        <taxon>Spiralia</taxon>
        <taxon>Gnathifera</taxon>
        <taxon>Rotifera</taxon>
        <taxon>Eurotatoria</taxon>
        <taxon>Bdelloidea</taxon>
        <taxon>Philodinida</taxon>
        <taxon>Philodinidae</taxon>
        <taxon>Rotaria</taxon>
    </lineage>
</organism>
<dbReference type="PROSITE" id="PS00798">
    <property type="entry name" value="ALDOKETO_REDUCTASE_1"/>
    <property type="match status" value="1"/>
</dbReference>
<accession>A0A813WPI3</accession>
<dbReference type="PROSITE" id="PS00063">
    <property type="entry name" value="ALDOKETO_REDUCTASE_3"/>
    <property type="match status" value="1"/>
</dbReference>
<dbReference type="InterPro" id="IPR023210">
    <property type="entry name" value="NADP_OxRdtase_dom"/>
</dbReference>
<dbReference type="PROSITE" id="PS00062">
    <property type="entry name" value="ALDOKETO_REDUCTASE_2"/>
    <property type="match status" value="1"/>
</dbReference>
<dbReference type="GO" id="GO:0016491">
    <property type="term" value="F:oxidoreductase activity"/>
    <property type="evidence" value="ECO:0007669"/>
    <property type="project" value="UniProtKB-KW"/>
</dbReference>
<dbReference type="Proteomes" id="UP000663874">
    <property type="component" value="Unassembled WGS sequence"/>
</dbReference>
<evidence type="ECO:0000313" key="9">
    <source>
        <dbReference type="EMBL" id="CAF0857917.1"/>
    </source>
</evidence>
<dbReference type="EMBL" id="CAJNOL010000111">
    <property type="protein sequence ID" value="CAF0855000.1"/>
    <property type="molecule type" value="Genomic_DNA"/>
</dbReference>
<keyword evidence="15" id="KW-1185">Reference proteome</keyword>
<keyword evidence="2" id="KW-0521">NADP</keyword>
<evidence type="ECO:0000313" key="11">
    <source>
        <dbReference type="EMBL" id="CAF0959645.1"/>
    </source>
</evidence>
<dbReference type="InterPro" id="IPR020471">
    <property type="entry name" value="AKR"/>
</dbReference>
<reference evidence="9" key="1">
    <citation type="submission" date="2021-02" db="EMBL/GenBank/DDBJ databases">
        <authorList>
            <person name="Nowell W R."/>
        </authorList>
    </citation>
    <scope>NUCLEOTIDE SEQUENCE</scope>
</reference>
<evidence type="ECO:0000256" key="4">
    <source>
        <dbReference type="PIRSR" id="PIRSR000097-1"/>
    </source>
</evidence>
<dbReference type="PRINTS" id="PR00069">
    <property type="entry name" value="ALDKETRDTASE"/>
</dbReference>
<sequence>MSIDEDEILTMDSRVILSDKNQMPRLGLGTWRSEPGKVENIVFEAILNCGYRHIDCAWLYKNENEVGNGIRKALEQSQGKIKREDLFITTKLWNQHHQPEDVEWAIRDSLKNFQLDYIDLYLIHWPVAFKNIKENQWSQNQDKTIRYYAEGVTITDTWKAMENLVDFKLVRSIGLSNFKQSEIDEIINIARIKPVVNQIELHPYLNQQELRLYAKKVNIILTSYCPLANLKRPNEREEETSPLYNPIIEKIAKSKNRTSAQIIIRWHLQHGLTLIPKTVTPQRLYENCQVFDFYLSDNEMNQIDQLEKTHHRRFLNPQVLPPGNKYIFDD</sequence>
<dbReference type="EMBL" id="CAJNOT010000376">
    <property type="protein sequence ID" value="CAF0959645.1"/>
    <property type="molecule type" value="Genomic_DNA"/>
</dbReference>
<feature type="binding site" evidence="5">
    <location>
        <position position="124"/>
    </location>
    <ligand>
        <name>substrate</name>
    </ligand>
</feature>
<feature type="site" description="Lowers pKa of active site Tyr" evidence="6">
    <location>
        <position position="91"/>
    </location>
</feature>
<evidence type="ECO:0000313" key="13">
    <source>
        <dbReference type="EMBL" id="CAF3631308.1"/>
    </source>
</evidence>
<feature type="domain" description="NADP-dependent oxidoreductase" evidence="7">
    <location>
        <begin position="25"/>
        <end position="307"/>
    </location>
</feature>
<evidence type="ECO:0000313" key="15">
    <source>
        <dbReference type="Proteomes" id="UP000663870"/>
    </source>
</evidence>
<dbReference type="Pfam" id="PF00248">
    <property type="entry name" value="Aldo_ket_red"/>
    <property type="match status" value="1"/>
</dbReference>